<dbReference type="InterPro" id="IPR014030">
    <property type="entry name" value="Ketoacyl_synth_N"/>
</dbReference>
<evidence type="ECO:0000313" key="6">
    <source>
        <dbReference type="EMBL" id="TYC55325.1"/>
    </source>
</evidence>
<dbReference type="SMART" id="SM00825">
    <property type="entry name" value="PKS_KS"/>
    <property type="match status" value="1"/>
</dbReference>
<protein>
    <submittedName>
        <fullName evidence="6">Beta-ketoacyl-[acyl-carrier-protein] synthase family protein</fullName>
    </submittedName>
</protein>
<dbReference type="SUPFAM" id="SSF53901">
    <property type="entry name" value="Thiolase-like"/>
    <property type="match status" value="2"/>
</dbReference>
<dbReference type="InterPro" id="IPR014031">
    <property type="entry name" value="Ketoacyl_synth_C"/>
</dbReference>
<keyword evidence="3 4" id="KW-0808">Transferase</keyword>
<evidence type="ECO:0000256" key="1">
    <source>
        <dbReference type="ARBA" id="ARBA00005194"/>
    </source>
</evidence>
<feature type="domain" description="Ketosynthase family 3 (KS3)" evidence="5">
    <location>
        <begin position="6"/>
        <end position="416"/>
    </location>
</feature>
<dbReference type="CDD" id="cd00834">
    <property type="entry name" value="KAS_I_II"/>
    <property type="match status" value="1"/>
</dbReference>
<dbReference type="InterPro" id="IPR016039">
    <property type="entry name" value="Thiolase-like"/>
</dbReference>
<evidence type="ECO:0000256" key="3">
    <source>
        <dbReference type="ARBA" id="ARBA00022679"/>
    </source>
</evidence>
<dbReference type="InterPro" id="IPR018201">
    <property type="entry name" value="Ketoacyl_synth_AS"/>
</dbReference>
<dbReference type="InterPro" id="IPR020841">
    <property type="entry name" value="PKS_Beta-ketoAc_synthase_dom"/>
</dbReference>
<name>A0A6C2CPS5_9RHOO</name>
<dbReference type="AlphaFoldDB" id="A0A6C2CPS5"/>
<evidence type="ECO:0000256" key="2">
    <source>
        <dbReference type="ARBA" id="ARBA00008467"/>
    </source>
</evidence>
<comment type="pathway">
    <text evidence="1">Lipid metabolism; fatty acid biosynthesis.</text>
</comment>
<reference evidence="6 7" key="1">
    <citation type="submission" date="2019-01" db="EMBL/GenBank/DDBJ databases">
        <title>Zoogloea oleivorans genome sequencing and assembly.</title>
        <authorList>
            <person name="Tancsics A."/>
            <person name="Farkas M."/>
            <person name="Kriszt B."/>
            <person name="Maroti G."/>
            <person name="Horvath B."/>
        </authorList>
    </citation>
    <scope>NUCLEOTIDE SEQUENCE [LARGE SCALE GENOMIC DNA]</scope>
    <source>
        <strain evidence="6 7">Buc</strain>
    </source>
</reference>
<dbReference type="OrthoDB" id="9808669at2"/>
<dbReference type="GO" id="GO:0004315">
    <property type="term" value="F:3-oxoacyl-[acyl-carrier-protein] synthase activity"/>
    <property type="evidence" value="ECO:0007669"/>
    <property type="project" value="InterPro"/>
</dbReference>
<dbReference type="Gene3D" id="3.40.47.10">
    <property type="match status" value="1"/>
</dbReference>
<accession>A0A6C2CPS5</accession>
<dbReference type="InterPro" id="IPR000794">
    <property type="entry name" value="Beta-ketoacyl_synthase"/>
</dbReference>
<dbReference type="EMBL" id="SDKK01000013">
    <property type="protein sequence ID" value="TYC55325.1"/>
    <property type="molecule type" value="Genomic_DNA"/>
</dbReference>
<comment type="similarity">
    <text evidence="2 4">Belongs to the thiolase-like superfamily. Beta-ketoacyl-ACP synthases family.</text>
</comment>
<keyword evidence="7" id="KW-1185">Reference proteome</keyword>
<dbReference type="PANTHER" id="PTHR11712">
    <property type="entry name" value="POLYKETIDE SYNTHASE-RELATED"/>
    <property type="match status" value="1"/>
</dbReference>
<evidence type="ECO:0000256" key="4">
    <source>
        <dbReference type="RuleBase" id="RU003694"/>
    </source>
</evidence>
<evidence type="ECO:0000259" key="5">
    <source>
        <dbReference type="PROSITE" id="PS52004"/>
    </source>
</evidence>
<dbReference type="Pfam" id="PF02801">
    <property type="entry name" value="Ketoacyl-synt_C"/>
    <property type="match status" value="1"/>
</dbReference>
<evidence type="ECO:0000313" key="7">
    <source>
        <dbReference type="Proteomes" id="UP000389128"/>
    </source>
</evidence>
<sequence length="419" mass="44811">MSKQSSGRVVVTGYGALCALGNSVDEIWTSIENYKVGYRRVEYPGAPIVAKFFGVMDNKPPRKPFSKAILKFLPEFAKLGLSAAAEAIHMAFGEKANLDDFCSPFERGVIFGTGWGAQDESTIQNNAFRENGSASPFSNLLVMPSVGTAAISMQWNLRGYQNTPVAACATGSIAIGDACEVIRSGRAKFMLAGGGESIREGFGVWSIDALRALSKEQESLEKACCPFSLDRNGFVLSEGAAVLCLEDYEFAKARGARILAEVVGYGNYSDASDITSPAEDLLARTMTIRTACTQAGIPVDAIEYVNAHGTSTPLNDLNETRALKLALGNAAYHTPISSTKSYTGHLIAATGAIESIFTIRTIETGLMPATIHLNNPDSECDLDYIPNEHRRKSGIRYALNLNYGFGGSNSALVFASANS</sequence>
<dbReference type="PROSITE" id="PS52004">
    <property type="entry name" value="KS3_2"/>
    <property type="match status" value="1"/>
</dbReference>
<comment type="caution">
    <text evidence="6">The sequence shown here is derived from an EMBL/GenBank/DDBJ whole genome shotgun (WGS) entry which is preliminary data.</text>
</comment>
<dbReference type="GO" id="GO:0006633">
    <property type="term" value="P:fatty acid biosynthetic process"/>
    <property type="evidence" value="ECO:0007669"/>
    <property type="project" value="InterPro"/>
</dbReference>
<dbReference type="Proteomes" id="UP000389128">
    <property type="component" value="Unassembled WGS sequence"/>
</dbReference>
<organism evidence="6 7">
    <name type="scientific">Zoogloea oleivorans</name>
    <dbReference type="NCBI Taxonomy" id="1552750"/>
    <lineage>
        <taxon>Bacteria</taxon>
        <taxon>Pseudomonadati</taxon>
        <taxon>Pseudomonadota</taxon>
        <taxon>Betaproteobacteria</taxon>
        <taxon>Rhodocyclales</taxon>
        <taxon>Zoogloeaceae</taxon>
        <taxon>Zoogloea</taxon>
    </lineage>
</organism>
<dbReference type="RefSeq" id="WP_148579892.1">
    <property type="nucleotide sequence ID" value="NZ_JAVEUW010000076.1"/>
</dbReference>
<dbReference type="Pfam" id="PF00109">
    <property type="entry name" value="ketoacyl-synt"/>
    <property type="match status" value="1"/>
</dbReference>
<dbReference type="PROSITE" id="PS00606">
    <property type="entry name" value="KS3_1"/>
    <property type="match status" value="1"/>
</dbReference>
<proteinExistence type="inferred from homology"/>
<dbReference type="PANTHER" id="PTHR11712:SF336">
    <property type="entry name" value="3-OXOACYL-[ACYL-CARRIER-PROTEIN] SYNTHASE, MITOCHONDRIAL"/>
    <property type="match status" value="1"/>
</dbReference>
<gene>
    <name evidence="6" type="ORF">ETQ85_15045</name>
</gene>